<feature type="domain" description="DUF5666" evidence="2">
    <location>
        <begin position="199"/>
        <end position="242"/>
    </location>
</feature>
<comment type="caution">
    <text evidence="3">The sequence shown here is derived from an EMBL/GenBank/DDBJ whole genome shotgun (WGS) entry which is preliminary data.</text>
</comment>
<evidence type="ECO:0000313" key="4">
    <source>
        <dbReference type="Proteomes" id="UP001589896"/>
    </source>
</evidence>
<feature type="chain" id="PRO_5045572847" evidence="1">
    <location>
        <begin position="28"/>
        <end position="251"/>
    </location>
</feature>
<dbReference type="InterPro" id="IPR043724">
    <property type="entry name" value="DUF5666"/>
</dbReference>
<evidence type="ECO:0000256" key="1">
    <source>
        <dbReference type="SAM" id="SignalP"/>
    </source>
</evidence>
<protein>
    <submittedName>
        <fullName evidence="3">DUF5666 domain-containing protein</fullName>
    </submittedName>
</protein>
<organism evidence="3 4">
    <name type="scientific">Lysobacter korlensis</name>
    <dbReference type="NCBI Taxonomy" id="553636"/>
    <lineage>
        <taxon>Bacteria</taxon>
        <taxon>Pseudomonadati</taxon>
        <taxon>Pseudomonadota</taxon>
        <taxon>Gammaproteobacteria</taxon>
        <taxon>Lysobacterales</taxon>
        <taxon>Lysobacteraceae</taxon>
        <taxon>Lysobacter</taxon>
    </lineage>
</organism>
<keyword evidence="4" id="KW-1185">Reference proteome</keyword>
<dbReference type="Proteomes" id="UP001589896">
    <property type="component" value="Unassembled WGS sequence"/>
</dbReference>
<keyword evidence="1" id="KW-0732">Signal</keyword>
<dbReference type="Pfam" id="PF18914">
    <property type="entry name" value="DUF5666"/>
    <property type="match status" value="1"/>
</dbReference>
<name>A0ABV6RL01_9GAMM</name>
<evidence type="ECO:0000259" key="2">
    <source>
        <dbReference type="Pfam" id="PF18914"/>
    </source>
</evidence>
<sequence>MPASFGNRFSRLRFAAPLLALSLLAGCATPYGGGAGAGYPGTGYPGDAYPGQGYPGQGYPGQGYPGSGDPGRYGSQRVLGTVQQVDPRYGRVVISPDGGGYGGGRAIEVSYDRNTQLVYQGRQYPVEGLERGDRISIEAEDAGGRLHARFIEVVQNVRDTRGGGGSYYGNDLQGAISYVDPRRRVIELTRGGYSGAREQVFYDERTRVEYRGQQLRPEQLESGDVVRVQGRPTGQGLLAERIDVEVNARSR</sequence>
<dbReference type="EMBL" id="JBHLTG010000001">
    <property type="protein sequence ID" value="MFC0677659.1"/>
    <property type="molecule type" value="Genomic_DNA"/>
</dbReference>
<feature type="signal peptide" evidence="1">
    <location>
        <begin position="1"/>
        <end position="27"/>
    </location>
</feature>
<accession>A0ABV6RL01</accession>
<evidence type="ECO:0000313" key="3">
    <source>
        <dbReference type="EMBL" id="MFC0677659.1"/>
    </source>
</evidence>
<reference evidence="3 4" key="1">
    <citation type="submission" date="2024-09" db="EMBL/GenBank/DDBJ databases">
        <authorList>
            <person name="Sun Q."/>
            <person name="Mori K."/>
        </authorList>
    </citation>
    <scope>NUCLEOTIDE SEQUENCE [LARGE SCALE GENOMIC DNA]</scope>
    <source>
        <strain evidence="3 4">KCTC 23076</strain>
    </source>
</reference>
<proteinExistence type="predicted"/>
<dbReference type="RefSeq" id="WP_386666460.1">
    <property type="nucleotide sequence ID" value="NZ_JBHLTG010000001.1"/>
</dbReference>
<gene>
    <name evidence="3" type="ORF">ACFFGH_07360</name>
</gene>